<dbReference type="SUPFAM" id="SSF49854">
    <property type="entry name" value="Spermadhesin, CUB domain"/>
    <property type="match status" value="1"/>
</dbReference>
<evidence type="ECO:0000313" key="8">
    <source>
        <dbReference type="EMBL" id="OXA41084.1"/>
    </source>
</evidence>
<feature type="domain" description="CUB" evidence="7">
    <location>
        <begin position="37"/>
        <end position="152"/>
    </location>
</feature>
<dbReference type="InterPro" id="IPR000859">
    <property type="entry name" value="CUB_dom"/>
</dbReference>
<dbReference type="SMART" id="SM00042">
    <property type="entry name" value="CUB"/>
    <property type="match status" value="1"/>
</dbReference>
<evidence type="ECO:0000256" key="3">
    <source>
        <dbReference type="ARBA" id="ARBA00023157"/>
    </source>
</evidence>
<reference evidence="8 9" key="1">
    <citation type="submission" date="2015-12" db="EMBL/GenBank/DDBJ databases">
        <title>The genome of Folsomia candida.</title>
        <authorList>
            <person name="Faddeeva A."/>
            <person name="Derks M.F."/>
            <person name="Anvar Y."/>
            <person name="Smit S."/>
            <person name="Van Straalen N."/>
            <person name="Roelofs D."/>
        </authorList>
    </citation>
    <scope>NUCLEOTIDE SEQUENCE [LARGE SCALE GENOMIC DNA]</scope>
    <source>
        <strain evidence="8 9">VU population</strain>
        <tissue evidence="8">Whole body</tissue>
    </source>
</reference>
<dbReference type="STRING" id="158441.A0A226D897"/>
<evidence type="ECO:0000256" key="1">
    <source>
        <dbReference type="ARBA" id="ARBA00004613"/>
    </source>
</evidence>
<organism evidence="8 9">
    <name type="scientific">Folsomia candida</name>
    <name type="common">Springtail</name>
    <dbReference type="NCBI Taxonomy" id="158441"/>
    <lineage>
        <taxon>Eukaryota</taxon>
        <taxon>Metazoa</taxon>
        <taxon>Ecdysozoa</taxon>
        <taxon>Arthropoda</taxon>
        <taxon>Hexapoda</taxon>
        <taxon>Collembola</taxon>
        <taxon>Entomobryomorpha</taxon>
        <taxon>Isotomoidea</taxon>
        <taxon>Isotomidae</taxon>
        <taxon>Proisotominae</taxon>
        <taxon>Folsomia</taxon>
    </lineage>
</organism>
<feature type="region of interest" description="Disordered" evidence="5">
    <location>
        <begin position="636"/>
        <end position="690"/>
    </location>
</feature>
<evidence type="ECO:0000256" key="2">
    <source>
        <dbReference type="ARBA" id="ARBA00022525"/>
    </source>
</evidence>
<comment type="caution">
    <text evidence="4">Lacks conserved residue(s) required for the propagation of feature annotation.</text>
</comment>
<name>A0A226D897_FOLCA</name>
<dbReference type="EMBL" id="LNIX01000030">
    <property type="protein sequence ID" value="OXA41084.1"/>
    <property type="molecule type" value="Genomic_DNA"/>
</dbReference>
<keyword evidence="2" id="KW-0964">Secreted</keyword>
<dbReference type="PANTHER" id="PTHR47246:SF1">
    <property type="entry name" value="MUCIN-19"/>
    <property type="match status" value="1"/>
</dbReference>
<evidence type="ECO:0000256" key="4">
    <source>
        <dbReference type="PROSITE-ProRule" id="PRU00059"/>
    </source>
</evidence>
<sequence length="938" mass="105662">MDFKLFRLFFLVVACATRASSQLFGQDDGIGKTLAVCGGTIESDSDKITYSVLNQGEVCIWVIHLQTRMGFRFNFSEFDVSSDFTDCRDGGIRIYALTNLAPPDESQSYAYCNNHPPPQEFFLGYSIAVVILHVGSENSSPGSGFELNWSGSSVDPLRTKHISSYSTAPEGLIKYPVVGAYPTSVAATWLVKPLSAQRPISVDLSISQIGLEECSLEGGEDPCACDSLILYQIGTAGYLNETRRMCEDEAGIDFYNLENRFLLALFTDLEDLAGGDGFMAMYYPSQDITTTVWQTTTLSTTITTEQTTTDEPTTTTERTTTEEPTTTTERTTTEEPTTTSERTTTEEPTTTTQRTTTEEPTTTSERTTTEEPTTTTERTTTTTTTTTEEPTTVEPDSICGDVLLSVDYWRYIMYKRETFHDPNERCTWTINNRRHTTITFEHLGYISASGVNVYINTFTNRGVPLLTNDKINSSANEYSKTVLGSLAVVTFATDAQSNFGGLYLRFRSGGQPPNNISLSSVDRPFAINGSASIRHPWGPEVYYSYEFSSILVNKYHRMYDGEYLEYYFHEYASGSMRDDFADVYSFSYQDGWNYDSRLSTYHIFQRRDMVLVLFISNNVYEGTGFQLRINAPGTFTTPEVNTTTERTTTPEETTTTEQATTAEPTTTTERTTTEEPTTMYELPTTPGTESRCGEILGSSTAWKYIYYRHTAPHDPHDRCTWTIDNRQHSTITFENLQDLPSDVYVFINTFTKQEYPLLVNDRIYSSTGNYSKTFPGSLAIVTVATGPQSNLGGIFLRYRSGGPAQNISSFSRDITRSGIMWPEGIRYPANTGDYPNNYTNNEFSSILINNKYTGNLDYEYREYSPGSMFDDFVEAYTFSYQNGWTYYQRFTRDTQLFILNELVLFLFVSNDVSTGRGLVIYIDPSIYTTTEAPIMSRK</sequence>
<evidence type="ECO:0000259" key="7">
    <source>
        <dbReference type="PROSITE" id="PS01180"/>
    </source>
</evidence>
<dbReference type="AlphaFoldDB" id="A0A226D897"/>
<evidence type="ECO:0000313" key="9">
    <source>
        <dbReference type="Proteomes" id="UP000198287"/>
    </source>
</evidence>
<accession>A0A226D897</accession>
<gene>
    <name evidence="8" type="ORF">Fcan01_24037</name>
</gene>
<feature type="compositionally biased region" description="Low complexity" evidence="5">
    <location>
        <begin position="636"/>
        <end position="686"/>
    </location>
</feature>
<proteinExistence type="predicted"/>
<dbReference type="PROSITE" id="PS01180">
    <property type="entry name" value="CUB"/>
    <property type="match status" value="1"/>
</dbReference>
<feature type="signal peptide" evidence="6">
    <location>
        <begin position="1"/>
        <end position="21"/>
    </location>
</feature>
<dbReference type="InterPro" id="IPR035914">
    <property type="entry name" value="Sperma_CUB_dom_sf"/>
</dbReference>
<evidence type="ECO:0000256" key="5">
    <source>
        <dbReference type="SAM" id="MobiDB-lite"/>
    </source>
</evidence>
<feature type="region of interest" description="Disordered" evidence="5">
    <location>
        <begin position="302"/>
        <end position="396"/>
    </location>
</feature>
<keyword evidence="9" id="KW-1185">Reference proteome</keyword>
<dbReference type="GO" id="GO:0005576">
    <property type="term" value="C:extracellular region"/>
    <property type="evidence" value="ECO:0007669"/>
    <property type="project" value="UniProtKB-SubCell"/>
</dbReference>
<feature type="compositionally biased region" description="Low complexity" evidence="5">
    <location>
        <begin position="302"/>
        <end position="392"/>
    </location>
</feature>
<dbReference type="PANTHER" id="PTHR47246">
    <property type="entry name" value="MUCIN-19"/>
    <property type="match status" value="1"/>
</dbReference>
<evidence type="ECO:0000256" key="6">
    <source>
        <dbReference type="SAM" id="SignalP"/>
    </source>
</evidence>
<feature type="chain" id="PRO_5012420596" evidence="6">
    <location>
        <begin position="22"/>
        <end position="938"/>
    </location>
</feature>
<protein>
    <submittedName>
        <fullName evidence="8">Cell wall protein DAN4</fullName>
    </submittedName>
</protein>
<dbReference type="Proteomes" id="UP000198287">
    <property type="component" value="Unassembled WGS sequence"/>
</dbReference>
<comment type="caution">
    <text evidence="8">The sequence shown here is derived from an EMBL/GenBank/DDBJ whole genome shotgun (WGS) entry which is preliminary data.</text>
</comment>
<dbReference type="Gene3D" id="2.60.120.290">
    <property type="entry name" value="Spermadhesin, CUB domain"/>
    <property type="match status" value="1"/>
</dbReference>
<comment type="subcellular location">
    <subcellularLocation>
        <location evidence="1">Secreted</location>
    </subcellularLocation>
</comment>
<keyword evidence="6" id="KW-0732">Signal</keyword>
<keyword evidence="3" id="KW-1015">Disulfide bond</keyword>